<name>A0A816CJ15_ADIRI</name>
<sequence>MIANEKFKNNHREFIAAKDDPEMPLRVRNLLEKVGNELILKIQLGRTPVQDLPIKLLNFLSDSKFNNKQLELGYDEIYHNYLLITIINSHGPHVLQHILRSSEHNSTATIILKLEKAQRIALKRPIIPDELIDVYDIPLTPNLPLTLNQLISTAANVDKNFYKYDAAENNMCQTFIENIIHINGLISNITDQAALDALQPIDAKTLISTLGSRSNIVKMVTDLGARLDKLVFDRKIKWKKSSPKEFVPLHISGSICNAVFELEKHGFSSRSGDRIMIKVYGVIGDIPALNMILNHKSHVGYPCCWFCQLEGVHINGKRQYYYDENVPLRTERSFANDSRKAQNCPGDINGRHGISILESVADIPLPTSIIVDYLHVTLLGHATTICFHLYKNHMSRTQHDQLDGKMRCQRFSHTFNRKIKMIDQPYIKATEIRNLLFYCILPMIRESLHFDTVAHFGLFIAGIRVSIIILDFYEFF</sequence>
<evidence type="ECO:0000313" key="1">
    <source>
        <dbReference type="EMBL" id="CAF1625146.1"/>
    </source>
</evidence>
<proteinExistence type="predicted"/>
<organism evidence="1 2">
    <name type="scientific">Adineta ricciae</name>
    <name type="common">Rotifer</name>
    <dbReference type="NCBI Taxonomy" id="249248"/>
    <lineage>
        <taxon>Eukaryota</taxon>
        <taxon>Metazoa</taxon>
        <taxon>Spiralia</taxon>
        <taxon>Gnathifera</taxon>
        <taxon>Rotifera</taxon>
        <taxon>Eurotatoria</taxon>
        <taxon>Bdelloidea</taxon>
        <taxon>Adinetida</taxon>
        <taxon>Adinetidae</taxon>
        <taxon>Adineta</taxon>
    </lineage>
</organism>
<protein>
    <submittedName>
        <fullName evidence="1">Uncharacterized protein</fullName>
    </submittedName>
</protein>
<accession>A0A816CJ15</accession>
<dbReference type="AlphaFoldDB" id="A0A816CJ15"/>
<reference evidence="1" key="1">
    <citation type="submission" date="2021-02" db="EMBL/GenBank/DDBJ databases">
        <authorList>
            <person name="Nowell W R."/>
        </authorList>
    </citation>
    <scope>NUCLEOTIDE SEQUENCE</scope>
</reference>
<dbReference type="EMBL" id="CAJNOR010007902">
    <property type="protein sequence ID" value="CAF1625146.1"/>
    <property type="molecule type" value="Genomic_DNA"/>
</dbReference>
<dbReference type="Proteomes" id="UP000663828">
    <property type="component" value="Unassembled WGS sequence"/>
</dbReference>
<gene>
    <name evidence="1" type="ORF">XAT740_LOCUS50802</name>
</gene>
<evidence type="ECO:0000313" key="2">
    <source>
        <dbReference type="Proteomes" id="UP000663828"/>
    </source>
</evidence>
<comment type="caution">
    <text evidence="1">The sequence shown here is derived from an EMBL/GenBank/DDBJ whole genome shotgun (WGS) entry which is preliminary data.</text>
</comment>
<keyword evidence="2" id="KW-1185">Reference proteome</keyword>